<organism evidence="1">
    <name type="scientific">Anguilla anguilla</name>
    <name type="common">European freshwater eel</name>
    <name type="synonym">Muraena anguilla</name>
    <dbReference type="NCBI Taxonomy" id="7936"/>
    <lineage>
        <taxon>Eukaryota</taxon>
        <taxon>Metazoa</taxon>
        <taxon>Chordata</taxon>
        <taxon>Craniata</taxon>
        <taxon>Vertebrata</taxon>
        <taxon>Euteleostomi</taxon>
        <taxon>Actinopterygii</taxon>
        <taxon>Neopterygii</taxon>
        <taxon>Teleostei</taxon>
        <taxon>Anguilliformes</taxon>
        <taxon>Anguillidae</taxon>
        <taxon>Anguilla</taxon>
    </lineage>
</organism>
<reference evidence="1" key="2">
    <citation type="journal article" date="2015" name="Fish Shellfish Immunol.">
        <title>Early steps in the European eel (Anguilla anguilla)-Vibrio vulnificus interaction in the gills: Role of the RtxA13 toxin.</title>
        <authorList>
            <person name="Callol A."/>
            <person name="Pajuelo D."/>
            <person name="Ebbesson L."/>
            <person name="Teles M."/>
            <person name="MacKenzie S."/>
            <person name="Amaro C."/>
        </authorList>
    </citation>
    <scope>NUCLEOTIDE SEQUENCE</scope>
</reference>
<dbReference type="EMBL" id="GBXM01048236">
    <property type="protein sequence ID" value="JAH60341.1"/>
    <property type="molecule type" value="Transcribed_RNA"/>
</dbReference>
<proteinExistence type="predicted"/>
<dbReference type="EMBL" id="GBXM01043320">
    <property type="protein sequence ID" value="JAH65257.1"/>
    <property type="molecule type" value="Transcribed_RNA"/>
</dbReference>
<accession>A0A0E9TAJ2</accession>
<sequence length="12" mass="1392">MHKQLSPCTFSL</sequence>
<name>A0A0E9TAJ2_ANGAN</name>
<protein>
    <submittedName>
        <fullName evidence="1">Uncharacterized protein</fullName>
    </submittedName>
</protein>
<evidence type="ECO:0000313" key="1">
    <source>
        <dbReference type="EMBL" id="JAH49910.1"/>
    </source>
</evidence>
<dbReference type="EMBL" id="GBXM01058667">
    <property type="protein sequence ID" value="JAH49910.1"/>
    <property type="molecule type" value="Transcribed_RNA"/>
</dbReference>
<reference evidence="1" key="1">
    <citation type="submission" date="2014-11" db="EMBL/GenBank/DDBJ databases">
        <authorList>
            <person name="Amaro Gonzalez C."/>
        </authorList>
    </citation>
    <scope>NUCLEOTIDE SEQUENCE</scope>
</reference>